<dbReference type="Proteomes" id="UP000272481">
    <property type="component" value="Unassembled WGS sequence"/>
</dbReference>
<dbReference type="Pfam" id="PF05163">
    <property type="entry name" value="DinB"/>
    <property type="match status" value="1"/>
</dbReference>
<protein>
    <submittedName>
        <fullName evidence="3">DinB family protein</fullName>
    </submittedName>
</protein>
<evidence type="ECO:0000256" key="1">
    <source>
        <dbReference type="ARBA" id="ARBA00008635"/>
    </source>
</evidence>
<dbReference type="EMBL" id="RWGW01000005">
    <property type="protein sequence ID" value="RSK35696.1"/>
    <property type="molecule type" value="Genomic_DNA"/>
</dbReference>
<comment type="similarity">
    <text evidence="1">Belongs to the DinB family.</text>
</comment>
<reference evidence="3 4" key="1">
    <citation type="submission" date="2018-12" db="EMBL/GenBank/DDBJ databases">
        <title>Comparitive functional genomics of dry heat resistant strains isolated from the viking spacecraft.</title>
        <authorList>
            <person name="Seuylemezian A."/>
            <person name="Vaishampayan P."/>
        </authorList>
    </citation>
    <scope>NUCLEOTIDE SEQUENCE [LARGE SCALE GENOMIC DNA]</scope>
    <source>
        <strain evidence="3 4">M6-11</strain>
    </source>
</reference>
<sequence length="155" mass="17797">MNEACSRIFHHLEWVAGSVGEITSYLKAEDFDYRPDPEKRSLGELLSHIALICEADARISDEATEKEMTDYYLTSKINSPEEMRAALRANLEGLQQRYEGYTETELSETTTSWWGTTDTRLGWLVQILTHIAHHRGQLHSMLVRMGKDPAVHLFE</sequence>
<dbReference type="RefSeq" id="WP_125903530.1">
    <property type="nucleotide sequence ID" value="NZ_JAPDFN010000011.1"/>
</dbReference>
<dbReference type="SUPFAM" id="SSF109854">
    <property type="entry name" value="DinB/YfiT-like putative metalloenzymes"/>
    <property type="match status" value="1"/>
</dbReference>
<gene>
    <name evidence="3" type="ORF">EJA12_03730</name>
</gene>
<dbReference type="Gene3D" id="1.20.120.450">
    <property type="entry name" value="dinb family like domain"/>
    <property type="match status" value="1"/>
</dbReference>
<evidence type="ECO:0000313" key="4">
    <source>
        <dbReference type="Proteomes" id="UP000272481"/>
    </source>
</evidence>
<keyword evidence="4" id="KW-1185">Reference proteome</keyword>
<keyword evidence="2" id="KW-0479">Metal-binding</keyword>
<accession>A0ABX9ZFT7</accession>
<evidence type="ECO:0000313" key="3">
    <source>
        <dbReference type="EMBL" id="RSK35696.1"/>
    </source>
</evidence>
<proteinExistence type="inferred from homology"/>
<evidence type="ECO:0000256" key="2">
    <source>
        <dbReference type="ARBA" id="ARBA00022723"/>
    </source>
</evidence>
<dbReference type="InterPro" id="IPR034660">
    <property type="entry name" value="DinB/YfiT-like"/>
</dbReference>
<name>A0ABX9ZFT7_9BACL</name>
<organism evidence="3 4">
    <name type="scientific">Bhargavaea beijingensis</name>
    <dbReference type="NCBI Taxonomy" id="426756"/>
    <lineage>
        <taxon>Bacteria</taxon>
        <taxon>Bacillati</taxon>
        <taxon>Bacillota</taxon>
        <taxon>Bacilli</taxon>
        <taxon>Bacillales</taxon>
        <taxon>Caryophanaceae</taxon>
        <taxon>Bhargavaea</taxon>
    </lineage>
</organism>
<dbReference type="InterPro" id="IPR007837">
    <property type="entry name" value="DinB"/>
</dbReference>
<comment type="caution">
    <text evidence="3">The sequence shown here is derived from an EMBL/GenBank/DDBJ whole genome shotgun (WGS) entry which is preliminary data.</text>
</comment>